<name>A0ABZ0UUG4_9RICK</name>
<evidence type="ECO:0000256" key="1">
    <source>
        <dbReference type="SAM" id="MobiDB-lite"/>
    </source>
</evidence>
<protein>
    <submittedName>
        <fullName evidence="3">EnvC-superfamily metallopeptidase</fullName>
    </submittedName>
</protein>
<feature type="compositionally biased region" description="Polar residues" evidence="1">
    <location>
        <begin position="79"/>
        <end position="88"/>
    </location>
</feature>
<keyword evidence="4" id="KW-1185">Reference proteome</keyword>
<dbReference type="PANTHER" id="PTHR21666">
    <property type="entry name" value="PEPTIDASE-RELATED"/>
    <property type="match status" value="1"/>
</dbReference>
<dbReference type="InterPro" id="IPR016047">
    <property type="entry name" value="M23ase_b-sheet_dom"/>
</dbReference>
<organism evidence="3 4">
    <name type="scientific">Candidatus Fokinia crypta</name>
    <dbReference type="NCBI Taxonomy" id="1920990"/>
    <lineage>
        <taxon>Bacteria</taxon>
        <taxon>Pseudomonadati</taxon>
        <taxon>Pseudomonadota</taxon>
        <taxon>Alphaproteobacteria</taxon>
        <taxon>Rickettsiales</taxon>
        <taxon>Candidatus Midichloriaceae</taxon>
        <taxon>Candidatus Fokinia</taxon>
    </lineage>
</organism>
<gene>
    <name evidence="3" type="ORF">Fokcrypt_00229</name>
</gene>
<feature type="region of interest" description="Disordered" evidence="1">
    <location>
        <begin position="56"/>
        <end position="92"/>
    </location>
</feature>
<feature type="compositionally biased region" description="Low complexity" evidence="1">
    <location>
        <begin position="66"/>
        <end position="78"/>
    </location>
</feature>
<dbReference type="Gene3D" id="2.70.70.10">
    <property type="entry name" value="Glucose Permease (Domain IIA)"/>
    <property type="match status" value="1"/>
</dbReference>
<accession>A0ABZ0UUG4</accession>
<dbReference type="RefSeq" id="WP_323722366.1">
    <property type="nucleotide sequence ID" value="NZ_CP110343.1"/>
</dbReference>
<dbReference type="PANTHER" id="PTHR21666:SF270">
    <property type="entry name" value="MUREIN HYDROLASE ACTIVATOR ENVC"/>
    <property type="match status" value="1"/>
</dbReference>
<dbReference type="InterPro" id="IPR011055">
    <property type="entry name" value="Dup_hybrid_motif"/>
</dbReference>
<dbReference type="InterPro" id="IPR050570">
    <property type="entry name" value="Cell_wall_metabolism_enzyme"/>
</dbReference>
<feature type="domain" description="M23ase beta-sheet core" evidence="2">
    <location>
        <begin position="174"/>
        <end position="268"/>
    </location>
</feature>
<evidence type="ECO:0000259" key="2">
    <source>
        <dbReference type="Pfam" id="PF01551"/>
    </source>
</evidence>
<sequence length="271" mass="29928">MKSIELKVLVLAYCVICLTSCTTTPRTFVVVDGYSDSLSQESDAVEGALKDESQEIQEEKVNQPQSSSAEVESTSGSELQNQTNSNEEIVQHKAPDIIADTRERLFNPTVEVQSNEQQKESIKQENTLSSKHQEDVFLSSVIDARSSHPMKDKSFIWPVSGAILKHMEQQNDDFKDGITIKAKSGAKVLAVADGVVMLCKHGNEIYGNYVVIKHGKYTITYGNLKSIEVKKGKKTKRGDVIGLVGRSGQAKQPQLFFSVKKNGIAVDPEHR</sequence>
<dbReference type="Proteomes" id="UP001325140">
    <property type="component" value="Chromosome"/>
</dbReference>
<proteinExistence type="predicted"/>
<dbReference type="CDD" id="cd12797">
    <property type="entry name" value="M23_peptidase"/>
    <property type="match status" value="1"/>
</dbReference>
<dbReference type="SUPFAM" id="SSF51261">
    <property type="entry name" value="Duplicated hybrid motif"/>
    <property type="match status" value="1"/>
</dbReference>
<reference evidence="3" key="1">
    <citation type="submission" date="2022-10" db="EMBL/GenBank/DDBJ databases">
        <title>Host association and intracellularity evolved multiple times independently in the Rickettsiales.</title>
        <authorList>
            <person name="Castelli M."/>
            <person name="Nardi T."/>
            <person name="Gammuto L."/>
            <person name="Bellinzona G."/>
            <person name="Sabaneyeva E."/>
            <person name="Potekhin A."/>
            <person name="Serra V."/>
            <person name="Petroni G."/>
            <person name="Sassera D."/>
        </authorList>
    </citation>
    <scope>NUCLEOTIDE SEQUENCE [LARGE SCALE GENOMIC DNA]</scope>
    <source>
        <strain evidence="3">US_Bl 11III1</strain>
    </source>
</reference>
<evidence type="ECO:0000313" key="4">
    <source>
        <dbReference type="Proteomes" id="UP001325140"/>
    </source>
</evidence>
<dbReference type="Pfam" id="PF01551">
    <property type="entry name" value="Peptidase_M23"/>
    <property type="match status" value="1"/>
</dbReference>
<evidence type="ECO:0000313" key="3">
    <source>
        <dbReference type="EMBL" id="WPX97715.1"/>
    </source>
</evidence>
<dbReference type="EMBL" id="CP110343">
    <property type="protein sequence ID" value="WPX97715.1"/>
    <property type="molecule type" value="Genomic_DNA"/>
</dbReference>